<reference evidence="1 2" key="1">
    <citation type="journal article" date="2015" name="Genome Announc.">
        <title>Expanding the biotechnology potential of lactobacilli through comparative genomics of 213 strains and associated genera.</title>
        <authorList>
            <person name="Sun Z."/>
            <person name="Harris H.M."/>
            <person name="McCann A."/>
            <person name="Guo C."/>
            <person name="Argimon S."/>
            <person name="Zhang W."/>
            <person name="Yang X."/>
            <person name="Jeffery I.B."/>
            <person name="Cooney J.C."/>
            <person name="Kagawa T.F."/>
            <person name="Liu W."/>
            <person name="Song Y."/>
            <person name="Salvetti E."/>
            <person name="Wrobel A."/>
            <person name="Rasinkangas P."/>
            <person name="Parkhill J."/>
            <person name="Rea M.C."/>
            <person name="O'Sullivan O."/>
            <person name="Ritari J."/>
            <person name="Douillard F.P."/>
            <person name="Paul Ross R."/>
            <person name="Yang R."/>
            <person name="Briner A.E."/>
            <person name="Felis G.E."/>
            <person name="de Vos W.M."/>
            <person name="Barrangou R."/>
            <person name="Klaenhammer T.R."/>
            <person name="Caufield P.W."/>
            <person name="Cui Y."/>
            <person name="Zhang H."/>
            <person name="O'Toole P.W."/>
        </authorList>
    </citation>
    <scope>NUCLEOTIDE SEQUENCE [LARGE SCALE GENOMIC DNA]</scope>
    <source>
        <strain evidence="1 2">NBRC 103219</strain>
    </source>
</reference>
<dbReference type="RefSeq" id="WP_017867191.1">
    <property type="nucleotide sequence ID" value="NZ_BJYB01000013.1"/>
</dbReference>
<protein>
    <recommendedName>
        <fullName evidence="3">HicB-like antitoxin of toxin-antitoxin system domain-containing protein</fullName>
    </recommendedName>
</protein>
<proteinExistence type="predicted"/>
<gene>
    <name evidence="1" type="ORF">IV66_GL002172</name>
</gene>
<dbReference type="PATRIC" id="fig|449659.4.peg.2233"/>
<comment type="caution">
    <text evidence="1">The sequence shown here is derived from an EMBL/GenBank/DDBJ whole genome shotgun (WGS) entry which is preliminary data.</text>
</comment>
<evidence type="ECO:0008006" key="3">
    <source>
        <dbReference type="Google" id="ProtNLM"/>
    </source>
</evidence>
<dbReference type="Proteomes" id="UP000051886">
    <property type="component" value="Unassembled WGS sequence"/>
</dbReference>
<dbReference type="EMBL" id="JQCN01000007">
    <property type="protein sequence ID" value="KRO01656.1"/>
    <property type="molecule type" value="Genomic_DNA"/>
</dbReference>
<sequence>MQDQIVEYPIQVKPVEENGCHYLVYLPDFKGYTEGVDYQNALFMARDYIGTRSLCNELPPANQGLPLVRKFENVRYVKVNITDFRLQHGVQKDGYL</sequence>
<organism evidence="1 2">
    <name type="scientific">Ligilactobacillus pobuzihii</name>
    <dbReference type="NCBI Taxonomy" id="449659"/>
    <lineage>
        <taxon>Bacteria</taxon>
        <taxon>Bacillati</taxon>
        <taxon>Bacillota</taxon>
        <taxon>Bacilli</taxon>
        <taxon>Lactobacillales</taxon>
        <taxon>Lactobacillaceae</taxon>
        <taxon>Ligilactobacillus</taxon>
    </lineage>
</organism>
<dbReference type="STRING" id="449659.IV66_GL002172"/>
<evidence type="ECO:0000313" key="1">
    <source>
        <dbReference type="EMBL" id="KRO01656.1"/>
    </source>
</evidence>
<keyword evidence="2" id="KW-1185">Reference proteome</keyword>
<name>A0A0R2LIQ0_9LACO</name>
<evidence type="ECO:0000313" key="2">
    <source>
        <dbReference type="Proteomes" id="UP000051886"/>
    </source>
</evidence>
<dbReference type="Gene3D" id="3.30.160.250">
    <property type="match status" value="1"/>
</dbReference>
<accession>A0A0R2LIQ0</accession>
<dbReference type="AlphaFoldDB" id="A0A0R2LIQ0"/>
<dbReference type="OrthoDB" id="5419659at2"/>